<dbReference type="GO" id="GO:0055085">
    <property type="term" value="P:transmembrane transport"/>
    <property type="evidence" value="ECO:0007669"/>
    <property type="project" value="TreeGrafter"/>
</dbReference>
<evidence type="ECO:0000256" key="3">
    <source>
        <dbReference type="ARBA" id="ARBA00022448"/>
    </source>
</evidence>
<dbReference type="Pfam" id="PF01594">
    <property type="entry name" value="AI-2E_transport"/>
    <property type="match status" value="1"/>
</dbReference>
<dbReference type="AlphaFoldDB" id="A0A413RHC5"/>
<evidence type="ECO:0000313" key="10">
    <source>
        <dbReference type="Proteomes" id="UP000283374"/>
    </source>
</evidence>
<keyword evidence="5 8" id="KW-0812">Transmembrane</keyword>
<dbReference type="EMBL" id="QWKP01000222">
    <property type="protein sequence ID" value="RHA37520.1"/>
    <property type="molecule type" value="Genomic_DNA"/>
</dbReference>
<feature type="transmembrane region" description="Helical" evidence="8">
    <location>
        <begin position="148"/>
        <end position="175"/>
    </location>
</feature>
<keyword evidence="6 8" id="KW-1133">Transmembrane helix</keyword>
<dbReference type="PANTHER" id="PTHR21716:SF53">
    <property type="entry name" value="PERMEASE PERM-RELATED"/>
    <property type="match status" value="1"/>
</dbReference>
<feature type="transmembrane region" description="Helical" evidence="8">
    <location>
        <begin position="55"/>
        <end position="74"/>
    </location>
</feature>
<evidence type="ECO:0000313" key="9">
    <source>
        <dbReference type="EMBL" id="RHA37520.1"/>
    </source>
</evidence>
<evidence type="ECO:0000256" key="8">
    <source>
        <dbReference type="SAM" id="Phobius"/>
    </source>
</evidence>
<feature type="transmembrane region" description="Helical" evidence="8">
    <location>
        <begin position="105"/>
        <end position="128"/>
    </location>
</feature>
<dbReference type="RefSeq" id="WP_118768564.1">
    <property type="nucleotide sequence ID" value="NZ_QWKP01000222.1"/>
</dbReference>
<dbReference type="Proteomes" id="UP000283374">
    <property type="component" value="Unassembled WGS sequence"/>
</dbReference>
<evidence type="ECO:0000256" key="7">
    <source>
        <dbReference type="ARBA" id="ARBA00023136"/>
    </source>
</evidence>
<organism evidence="9 10">
    <name type="scientific">Cellulomonas rhizosphaerae</name>
    <dbReference type="NCBI Taxonomy" id="2293719"/>
    <lineage>
        <taxon>Bacteria</taxon>
        <taxon>Bacillati</taxon>
        <taxon>Actinomycetota</taxon>
        <taxon>Actinomycetes</taxon>
        <taxon>Micrococcales</taxon>
        <taxon>Cellulomonadaceae</taxon>
        <taxon>Cellulomonas</taxon>
    </lineage>
</organism>
<name>A0A413RHC5_9CELL</name>
<evidence type="ECO:0000256" key="4">
    <source>
        <dbReference type="ARBA" id="ARBA00022475"/>
    </source>
</evidence>
<evidence type="ECO:0000256" key="2">
    <source>
        <dbReference type="ARBA" id="ARBA00009773"/>
    </source>
</evidence>
<evidence type="ECO:0000256" key="1">
    <source>
        <dbReference type="ARBA" id="ARBA00004651"/>
    </source>
</evidence>
<protein>
    <submittedName>
        <fullName evidence="9">AI-2E family transporter</fullName>
    </submittedName>
</protein>
<keyword evidence="4" id="KW-1003">Cell membrane</keyword>
<dbReference type="PANTHER" id="PTHR21716">
    <property type="entry name" value="TRANSMEMBRANE PROTEIN"/>
    <property type="match status" value="1"/>
</dbReference>
<feature type="non-terminal residue" evidence="9">
    <location>
        <position position="1"/>
    </location>
</feature>
<comment type="subcellular location">
    <subcellularLocation>
        <location evidence="1">Cell membrane</location>
        <topology evidence="1">Multi-pass membrane protein</topology>
    </subcellularLocation>
</comment>
<feature type="transmembrane region" description="Helical" evidence="8">
    <location>
        <begin position="80"/>
        <end position="98"/>
    </location>
</feature>
<keyword evidence="10" id="KW-1185">Reference proteome</keyword>
<evidence type="ECO:0000256" key="5">
    <source>
        <dbReference type="ARBA" id="ARBA00022692"/>
    </source>
</evidence>
<gene>
    <name evidence="9" type="ORF">D1825_16755</name>
</gene>
<keyword evidence="7 8" id="KW-0472">Membrane</keyword>
<evidence type="ECO:0000256" key="6">
    <source>
        <dbReference type="ARBA" id="ARBA00022989"/>
    </source>
</evidence>
<dbReference type="InterPro" id="IPR002549">
    <property type="entry name" value="AI-2E-like"/>
</dbReference>
<accession>A0A413RHC5</accession>
<sequence>FTASAVLLVVYYMGSQGPKFRAAVLRLFAPNRQVEVLRLWEVSQAKVADFITSRLVLAGLSTAFTFVFLTIVHVPYALPLAAFTGIVSQFIPTIGTYIGGALPVAVALTISPAKGLLVLLFIIAYQQVENLIFSPKVSAQSLELNPAVPFLGVIGFGALFGALGAFLALPVLATIQAISHTYIRRHDLVDSPLLQEDVAALKRNRGWKDLPDDEADEPQP</sequence>
<keyword evidence="3" id="KW-0813">Transport</keyword>
<comment type="caution">
    <text evidence="9">The sequence shown here is derived from an EMBL/GenBank/DDBJ whole genome shotgun (WGS) entry which is preliminary data.</text>
</comment>
<dbReference type="GO" id="GO:0005886">
    <property type="term" value="C:plasma membrane"/>
    <property type="evidence" value="ECO:0007669"/>
    <property type="project" value="UniProtKB-SubCell"/>
</dbReference>
<reference evidence="9 10" key="1">
    <citation type="submission" date="2018-08" db="EMBL/GenBank/DDBJ databases">
        <title>Cellulomonas rhizosphaerae sp. nov., a novel actinomycete isolated from soil.</title>
        <authorList>
            <person name="Tian Y."/>
        </authorList>
    </citation>
    <scope>NUCLEOTIDE SEQUENCE [LARGE SCALE GENOMIC DNA]</scope>
    <source>
        <strain evidence="9 10">NEAU-TCZ24</strain>
    </source>
</reference>
<comment type="similarity">
    <text evidence="2">Belongs to the autoinducer-2 exporter (AI-2E) (TC 2.A.86) family.</text>
</comment>
<dbReference type="OrthoDB" id="5242074at2"/>
<proteinExistence type="inferred from homology"/>